<dbReference type="EMBL" id="CP001874">
    <property type="protein sequence ID" value="ADG86773.1"/>
    <property type="molecule type" value="Genomic_DNA"/>
</dbReference>
<feature type="region of interest" description="Disordered" evidence="1">
    <location>
        <begin position="146"/>
        <end position="183"/>
    </location>
</feature>
<name>D6Y238_THEBD</name>
<dbReference type="KEGG" id="tbi:Tbis_0036"/>
<dbReference type="HOGENOM" id="CLU_126603_0_0_11"/>
<evidence type="ECO:0000313" key="3">
    <source>
        <dbReference type="Proteomes" id="UP000006640"/>
    </source>
</evidence>
<proteinExistence type="predicted"/>
<accession>D6Y238</accession>
<evidence type="ECO:0000256" key="1">
    <source>
        <dbReference type="SAM" id="MobiDB-lite"/>
    </source>
</evidence>
<organism evidence="2 3">
    <name type="scientific">Thermobispora bispora (strain ATCC 19993 / DSM 43833 / CBS 139.67 / JCM 10125 / KCTC 9307 / NBRC 14880 / R51)</name>
    <dbReference type="NCBI Taxonomy" id="469371"/>
    <lineage>
        <taxon>Bacteria</taxon>
        <taxon>Bacillati</taxon>
        <taxon>Actinomycetota</taxon>
        <taxon>Actinomycetes</taxon>
        <taxon>Streptosporangiales</taxon>
        <taxon>Streptosporangiaceae</taxon>
        <taxon>Thermobispora</taxon>
    </lineage>
</organism>
<dbReference type="AlphaFoldDB" id="D6Y238"/>
<evidence type="ECO:0000313" key="2">
    <source>
        <dbReference type="EMBL" id="ADG86773.1"/>
    </source>
</evidence>
<reference evidence="2 3" key="1">
    <citation type="submission" date="2010-01" db="EMBL/GenBank/DDBJ databases">
        <title>The complete genome of Thermobispora bispora DSM 43833.</title>
        <authorList>
            <consortium name="US DOE Joint Genome Institute (JGI-PGF)"/>
            <person name="Lucas S."/>
            <person name="Copeland A."/>
            <person name="Lapidus A."/>
            <person name="Glavina del Rio T."/>
            <person name="Dalin E."/>
            <person name="Tice H."/>
            <person name="Bruce D."/>
            <person name="Goodwin L."/>
            <person name="Pitluck S."/>
            <person name="Kyrpides N."/>
            <person name="Mavromatis K."/>
            <person name="Ivanova N."/>
            <person name="Mikhailova N."/>
            <person name="Chertkov O."/>
            <person name="Brettin T."/>
            <person name="Detter J.C."/>
            <person name="Han C."/>
            <person name="Larimer F."/>
            <person name="Land M."/>
            <person name="Hauser L."/>
            <person name="Markowitz V."/>
            <person name="Cheng J.-F."/>
            <person name="Hugenholtz P."/>
            <person name="Woyke T."/>
            <person name="Wu D."/>
            <person name="Jando M."/>
            <person name="Schneider S."/>
            <person name="Klenk H.-P."/>
            <person name="Eisen J.A."/>
        </authorList>
    </citation>
    <scope>NUCLEOTIDE SEQUENCE [LARGE SCALE GENOMIC DNA]</scope>
    <source>
        <strain evidence="3">ATCC 19993 / DSM 43833 / CBS 139.67 / JCM 10125 / KCTC 9307 / NBRC 14880 / R51</strain>
    </source>
</reference>
<sequence length="183" mass="20371">MGPEKMSSGIPEDPSRQRVREHLEIIQSRGAKASIWRETIEPLRQLINREGHVPVTTRLTPEDLDFLAEARDDVLTLTELVLRLLELHQPRDAGGITTDPSRPILRCRSCMWRWPCPTFRAMSEAFAPRERPERINRYPIGTAWQAQRGLHRAGEGAAGPRVPGIPEPAGGGEAAGHDVPGEP</sequence>
<dbReference type="STRING" id="469371.Tbis_0036"/>
<dbReference type="Proteomes" id="UP000006640">
    <property type="component" value="Chromosome"/>
</dbReference>
<keyword evidence="3" id="KW-1185">Reference proteome</keyword>
<protein>
    <submittedName>
        <fullName evidence="2">Uncharacterized protein</fullName>
    </submittedName>
</protein>
<gene>
    <name evidence="2" type="ordered locus">Tbis_0036</name>
</gene>
<dbReference type="eggNOG" id="ENOG503406P">
    <property type="taxonomic scope" value="Bacteria"/>
</dbReference>